<gene>
    <name evidence="3" type="ORF">C9374_003033</name>
</gene>
<feature type="compositionally biased region" description="Polar residues" evidence="1">
    <location>
        <begin position="1"/>
        <end position="19"/>
    </location>
</feature>
<protein>
    <submittedName>
        <fullName evidence="3">Uncharacterized protein</fullName>
    </submittedName>
</protein>
<organism evidence="3 4">
    <name type="scientific">Naegleria lovaniensis</name>
    <name type="common">Amoeba</name>
    <dbReference type="NCBI Taxonomy" id="51637"/>
    <lineage>
        <taxon>Eukaryota</taxon>
        <taxon>Discoba</taxon>
        <taxon>Heterolobosea</taxon>
        <taxon>Tetramitia</taxon>
        <taxon>Eutetramitia</taxon>
        <taxon>Vahlkampfiidae</taxon>
        <taxon>Naegleria</taxon>
    </lineage>
</organism>
<keyword evidence="2" id="KW-0472">Membrane</keyword>
<keyword evidence="2" id="KW-1133">Transmembrane helix</keyword>
<sequence>MSQTENGEPVTSSSSQPEVTEQEMLELGDVPVLATSSRDLENARHLASSEQGDGLFDSESEDELDLLSRHQRLSNFDSKNSLLGIENRKLHNGIIILGIIFAFGFILLLAYRLIEKPIERQSPKFMSLSLLWTPVVCNKADGKNDHVKSVCNGLAKREDSLVKNNYFVLTAFKAILKDTSDASCDSPNQAAYLGKDWALNYNTYGKCLFANNTAVTNPTEFLAMSVALFKQWSNEFTIGTVGSNVFNETLAVSMTSVSNAFTVPKCSTYENQQVLSGLDICLLGKTLSPATDTSLCDFKNTCDSSKQITLIPLKEETNLP</sequence>
<comment type="caution">
    <text evidence="3">The sequence shown here is derived from an EMBL/GenBank/DDBJ whole genome shotgun (WGS) entry which is preliminary data.</text>
</comment>
<dbReference type="EMBL" id="PYSW02000017">
    <property type="protein sequence ID" value="KAG2385884.1"/>
    <property type="molecule type" value="Genomic_DNA"/>
</dbReference>
<proteinExistence type="predicted"/>
<name>A0AA88KLI8_NAELO</name>
<accession>A0AA88KLI8</accession>
<feature type="region of interest" description="Disordered" evidence="1">
    <location>
        <begin position="1"/>
        <end position="26"/>
    </location>
</feature>
<reference evidence="3 4" key="1">
    <citation type="journal article" date="2018" name="BMC Genomics">
        <title>The genome of Naegleria lovaniensis, the basis for a comparative approach to unravel pathogenicity factors of the human pathogenic amoeba N. fowleri.</title>
        <authorList>
            <person name="Liechti N."/>
            <person name="Schurch N."/>
            <person name="Bruggmann R."/>
            <person name="Wittwer M."/>
        </authorList>
    </citation>
    <scope>NUCLEOTIDE SEQUENCE [LARGE SCALE GENOMIC DNA]</scope>
    <source>
        <strain evidence="3 4">ATCC 30569</strain>
    </source>
</reference>
<evidence type="ECO:0000313" key="4">
    <source>
        <dbReference type="Proteomes" id="UP000816034"/>
    </source>
</evidence>
<feature type="transmembrane region" description="Helical" evidence="2">
    <location>
        <begin position="93"/>
        <end position="114"/>
    </location>
</feature>
<evidence type="ECO:0000256" key="2">
    <source>
        <dbReference type="SAM" id="Phobius"/>
    </source>
</evidence>
<evidence type="ECO:0000313" key="3">
    <source>
        <dbReference type="EMBL" id="KAG2385884.1"/>
    </source>
</evidence>
<dbReference type="AlphaFoldDB" id="A0AA88KLI8"/>
<keyword evidence="2" id="KW-0812">Transmembrane</keyword>
<evidence type="ECO:0000256" key="1">
    <source>
        <dbReference type="SAM" id="MobiDB-lite"/>
    </source>
</evidence>
<dbReference type="GeneID" id="68095488"/>
<dbReference type="RefSeq" id="XP_044549877.1">
    <property type="nucleotide sequence ID" value="XM_044692517.1"/>
</dbReference>
<dbReference type="Proteomes" id="UP000816034">
    <property type="component" value="Unassembled WGS sequence"/>
</dbReference>
<keyword evidence="4" id="KW-1185">Reference proteome</keyword>